<keyword evidence="2" id="KW-1133">Transmembrane helix</keyword>
<dbReference type="EMBL" id="JAAMPC010000011">
    <property type="protein sequence ID" value="KAG2280212.1"/>
    <property type="molecule type" value="Genomic_DNA"/>
</dbReference>
<accession>A0A8X7R2E5</accession>
<sequence length="432" mass="49159">MEKQKKTYLKSFTEKVGPKSIQDMKEIIIAEEKNIRGSYEISTEWVPPESFVDHILEDSVFIMEFIITHGENSHDTKHTADVKQDLMLLENQLPFFIFQKLFGSHMEKLGIMGTVEQFILNFFSLKIKTKTNFRHFTDMFRCVYEESLEETPNLNDLTGEAIGEMANADYLSRAGVKFKTPSEWKSSERERSHSGNLQPMTSISSGKETDDYSLHVSFKEGCLVMSSFRADEASETILRNVIAFEQSHGAVNPFTSNYINFINLLITNERDVEVLTAEDDKRFKPWPEGTDKFAIPRLVVKEPRLRCPPSRLRAPATADLTSLPAADSHGDSWDCGCPDTRVIKKKSSQYRSIAMNLKAHYKSRRNRYWATLSKVYFPDLLTGTATCAAVFLLFLTLIGTVASVIQAYKSFESVPPTIIYMTSKADQRKDAP</sequence>
<name>A0A8X7R2E5_BRACI</name>
<dbReference type="Proteomes" id="UP000886595">
    <property type="component" value="Unassembled WGS sequence"/>
</dbReference>
<dbReference type="AlphaFoldDB" id="A0A8X7R2E5"/>
<organism evidence="3 4">
    <name type="scientific">Brassica carinata</name>
    <name type="common">Ethiopian mustard</name>
    <name type="synonym">Abyssinian cabbage</name>
    <dbReference type="NCBI Taxonomy" id="52824"/>
    <lineage>
        <taxon>Eukaryota</taxon>
        <taxon>Viridiplantae</taxon>
        <taxon>Streptophyta</taxon>
        <taxon>Embryophyta</taxon>
        <taxon>Tracheophyta</taxon>
        <taxon>Spermatophyta</taxon>
        <taxon>Magnoliopsida</taxon>
        <taxon>eudicotyledons</taxon>
        <taxon>Gunneridae</taxon>
        <taxon>Pentapetalae</taxon>
        <taxon>rosids</taxon>
        <taxon>malvids</taxon>
        <taxon>Brassicales</taxon>
        <taxon>Brassicaceae</taxon>
        <taxon>Brassiceae</taxon>
        <taxon>Brassica</taxon>
    </lineage>
</organism>
<evidence type="ECO:0000313" key="4">
    <source>
        <dbReference type="Proteomes" id="UP000886595"/>
    </source>
</evidence>
<keyword evidence="2" id="KW-0812">Transmembrane</keyword>
<keyword evidence="4" id="KW-1185">Reference proteome</keyword>
<reference evidence="3 4" key="1">
    <citation type="submission" date="2020-02" db="EMBL/GenBank/DDBJ databases">
        <authorList>
            <person name="Ma Q."/>
            <person name="Huang Y."/>
            <person name="Song X."/>
            <person name="Pei D."/>
        </authorList>
    </citation>
    <scope>NUCLEOTIDE SEQUENCE [LARGE SCALE GENOMIC DNA]</scope>
    <source>
        <strain evidence="3">Sxm20200214</strain>
        <tissue evidence="3">Leaf</tissue>
    </source>
</reference>
<evidence type="ECO:0000256" key="1">
    <source>
        <dbReference type="SAM" id="MobiDB-lite"/>
    </source>
</evidence>
<protein>
    <submittedName>
        <fullName evidence="3">Uncharacterized protein</fullName>
    </submittedName>
</protein>
<proteinExistence type="predicted"/>
<feature type="region of interest" description="Disordered" evidence="1">
    <location>
        <begin position="181"/>
        <end position="208"/>
    </location>
</feature>
<evidence type="ECO:0000313" key="3">
    <source>
        <dbReference type="EMBL" id="KAG2280212.1"/>
    </source>
</evidence>
<evidence type="ECO:0000256" key="2">
    <source>
        <dbReference type="SAM" id="Phobius"/>
    </source>
</evidence>
<dbReference type="PANTHER" id="PTHR31170">
    <property type="entry name" value="BNAC04G53230D PROTEIN"/>
    <property type="match status" value="1"/>
</dbReference>
<feature type="transmembrane region" description="Helical" evidence="2">
    <location>
        <begin position="380"/>
        <end position="405"/>
    </location>
</feature>
<keyword evidence="2" id="KW-0472">Membrane</keyword>
<comment type="caution">
    <text evidence="3">The sequence shown here is derived from an EMBL/GenBank/DDBJ whole genome shotgun (WGS) entry which is preliminary data.</text>
</comment>
<dbReference type="Pfam" id="PF03140">
    <property type="entry name" value="DUF247"/>
    <property type="match status" value="2"/>
</dbReference>
<feature type="compositionally biased region" description="Polar residues" evidence="1">
    <location>
        <begin position="194"/>
        <end position="206"/>
    </location>
</feature>
<dbReference type="PANTHER" id="PTHR31170:SF9">
    <property type="entry name" value="PROTEIN, PUTATIVE (DUF247)-RELATED"/>
    <property type="match status" value="1"/>
</dbReference>
<feature type="compositionally biased region" description="Basic and acidic residues" evidence="1">
    <location>
        <begin position="181"/>
        <end position="193"/>
    </location>
</feature>
<dbReference type="InterPro" id="IPR004158">
    <property type="entry name" value="DUF247_pln"/>
</dbReference>
<dbReference type="OrthoDB" id="591587at2759"/>
<gene>
    <name evidence="3" type="ORF">Bca52824_051432</name>
</gene>